<dbReference type="GeneID" id="98291111"/>
<keyword evidence="3" id="KW-1185">Reference proteome</keyword>
<evidence type="ECO:0000256" key="1">
    <source>
        <dbReference type="SAM" id="Phobius"/>
    </source>
</evidence>
<dbReference type="RefSeq" id="WP_347721843.1">
    <property type="nucleotide sequence ID" value="NZ_CP104395.1"/>
</dbReference>
<name>A0ABY8CFK9_9ARCH</name>
<feature type="transmembrane region" description="Helical" evidence="1">
    <location>
        <begin position="21"/>
        <end position="42"/>
    </location>
</feature>
<reference evidence="2 3" key="1">
    <citation type="submission" date="2022-09" db="EMBL/GenBank/DDBJ databases">
        <title>Xylan utilization by haloarchaea-nanohaloarchaea associations.</title>
        <authorList>
            <person name="Yakimov M."/>
        </authorList>
    </citation>
    <scope>NUCLEOTIDE SEQUENCE [LARGE SCALE GENOMIC DNA]</scope>
    <source>
        <strain evidence="2 3">SVXNc</strain>
    </source>
</reference>
<accession>A0ABY8CFK9</accession>
<keyword evidence="1" id="KW-1133">Transmembrane helix</keyword>
<protein>
    <submittedName>
        <fullName evidence="2">Uncharacterized protein</fullName>
    </submittedName>
</protein>
<evidence type="ECO:0000313" key="3">
    <source>
        <dbReference type="Proteomes" id="UP001218034"/>
    </source>
</evidence>
<keyword evidence="1" id="KW-0812">Transmembrane</keyword>
<proteinExistence type="predicted"/>
<dbReference type="EMBL" id="CP104395">
    <property type="protein sequence ID" value="WEL20014.1"/>
    <property type="molecule type" value="Genomic_DNA"/>
</dbReference>
<feature type="transmembrane region" description="Helical" evidence="1">
    <location>
        <begin position="54"/>
        <end position="72"/>
    </location>
</feature>
<sequence length="80" mass="9232">MSEKRSFSDFIYNIENIVDEFTIVALSFGFVVVTIWAFFFAAGDVSMIEFGKQVVSPWLTPLALMIIARELWLMNRNMSE</sequence>
<gene>
    <name evidence="2" type="ORF">SVXNc_1022</name>
</gene>
<organism evidence="2 3">
    <name type="scientific">Candidatus Nanohalococcus occultus</name>
    <dbReference type="NCBI Taxonomy" id="2978047"/>
    <lineage>
        <taxon>Archaea</taxon>
        <taxon>Candidatus Nanohalarchaeota</taxon>
        <taxon>Candidatus Nanohalarchaeota incertae sedis</taxon>
        <taxon>Candidatus Nanohalococcus</taxon>
    </lineage>
</organism>
<dbReference type="Proteomes" id="UP001218034">
    <property type="component" value="Chromosome"/>
</dbReference>
<keyword evidence="1" id="KW-0472">Membrane</keyword>
<evidence type="ECO:0000313" key="2">
    <source>
        <dbReference type="EMBL" id="WEL20014.1"/>
    </source>
</evidence>